<sequence>MPEFDAAQTFIDRSCVATCIIAVNRRSVMAVGVVARMIGAEVHFTCIPCASSQQSNNRTSTSIQYKEPSKKEIMSGYPPQQYPPQQGYPQPGYAPQQQGYPQGPGQPQVVYVQQPAQQNSNNGLMACLAALCCCCALEECCSLCC</sequence>
<reference evidence="6 7" key="1">
    <citation type="journal article" date="2019" name="Sci. Rep.">
        <title>Comparative genomics of chytrid fungi reveal insights into the obligate biotrophic and pathogenic lifestyle of Synchytrium endobioticum.</title>
        <authorList>
            <person name="van de Vossenberg B.T.L.H."/>
            <person name="Warris S."/>
            <person name="Nguyen H.D.T."/>
            <person name="van Gent-Pelzer M.P.E."/>
            <person name="Joly D.L."/>
            <person name="van de Geest H.C."/>
            <person name="Bonants P.J.M."/>
            <person name="Smith D.S."/>
            <person name="Levesque C.A."/>
            <person name="van der Lee T.A.J."/>
        </authorList>
    </citation>
    <scope>NUCLEOTIDE SEQUENCE [LARGE SCALE GENOMIC DNA]</scope>
    <source>
        <strain evidence="6 7">MB42</strain>
    </source>
</reference>
<comment type="similarity">
    <text evidence="2">Belongs to the CYSTM1 family.</text>
</comment>
<evidence type="ECO:0000313" key="7">
    <source>
        <dbReference type="Proteomes" id="UP000317494"/>
    </source>
</evidence>
<feature type="compositionally biased region" description="Low complexity" evidence="4">
    <location>
        <begin position="76"/>
        <end position="105"/>
    </location>
</feature>
<evidence type="ECO:0000313" key="6">
    <source>
        <dbReference type="EMBL" id="TPX54178.1"/>
    </source>
</evidence>
<name>A0A507DTA2_9FUNG</name>
<keyword evidence="7" id="KW-1185">Reference proteome</keyword>
<dbReference type="EMBL" id="QEAN01000008">
    <property type="protein sequence ID" value="TPX54178.1"/>
    <property type="molecule type" value="Genomic_DNA"/>
</dbReference>
<feature type="domain" description="Cysteine-rich transmembrane" evidence="5">
    <location>
        <begin position="110"/>
        <end position="141"/>
    </location>
</feature>
<evidence type="ECO:0000256" key="2">
    <source>
        <dbReference type="ARBA" id="ARBA00009444"/>
    </source>
</evidence>
<comment type="subcellular location">
    <subcellularLocation>
        <location evidence="1">Membrane</location>
    </subcellularLocation>
</comment>
<feature type="region of interest" description="Disordered" evidence="4">
    <location>
        <begin position="52"/>
        <end position="105"/>
    </location>
</feature>
<gene>
    <name evidence="6" type="ORF">SeMB42_g00423</name>
</gene>
<dbReference type="VEuPathDB" id="FungiDB:SeMB42_g00423"/>
<evidence type="ECO:0000259" key="5">
    <source>
        <dbReference type="Pfam" id="PF12734"/>
    </source>
</evidence>
<dbReference type="GO" id="GO:0016020">
    <property type="term" value="C:membrane"/>
    <property type="evidence" value="ECO:0007669"/>
    <property type="project" value="UniProtKB-SubCell"/>
</dbReference>
<evidence type="ECO:0000256" key="1">
    <source>
        <dbReference type="ARBA" id="ARBA00004370"/>
    </source>
</evidence>
<accession>A0A507DTA2</accession>
<protein>
    <recommendedName>
        <fullName evidence="5">Cysteine-rich transmembrane domain-containing protein</fullName>
    </recommendedName>
</protein>
<dbReference type="InterPro" id="IPR028144">
    <property type="entry name" value="CYSTM_dom"/>
</dbReference>
<keyword evidence="3" id="KW-0472">Membrane</keyword>
<evidence type="ECO:0000256" key="4">
    <source>
        <dbReference type="SAM" id="MobiDB-lite"/>
    </source>
</evidence>
<evidence type="ECO:0000256" key="3">
    <source>
        <dbReference type="ARBA" id="ARBA00023136"/>
    </source>
</evidence>
<dbReference type="AlphaFoldDB" id="A0A507DTA2"/>
<proteinExistence type="inferred from homology"/>
<dbReference type="Pfam" id="PF12734">
    <property type="entry name" value="CYSTM"/>
    <property type="match status" value="1"/>
</dbReference>
<feature type="compositionally biased region" description="Low complexity" evidence="4">
    <location>
        <begin position="52"/>
        <end position="62"/>
    </location>
</feature>
<comment type="caution">
    <text evidence="6">The sequence shown here is derived from an EMBL/GenBank/DDBJ whole genome shotgun (WGS) entry which is preliminary data.</text>
</comment>
<organism evidence="6 7">
    <name type="scientific">Synchytrium endobioticum</name>
    <dbReference type="NCBI Taxonomy" id="286115"/>
    <lineage>
        <taxon>Eukaryota</taxon>
        <taxon>Fungi</taxon>
        <taxon>Fungi incertae sedis</taxon>
        <taxon>Chytridiomycota</taxon>
        <taxon>Chytridiomycota incertae sedis</taxon>
        <taxon>Chytridiomycetes</taxon>
        <taxon>Synchytriales</taxon>
        <taxon>Synchytriaceae</taxon>
        <taxon>Synchytrium</taxon>
    </lineage>
</organism>
<dbReference type="Proteomes" id="UP000317494">
    <property type="component" value="Unassembled WGS sequence"/>
</dbReference>